<proteinExistence type="predicted"/>
<protein>
    <submittedName>
        <fullName evidence="1">Uncharacterized protein</fullName>
    </submittedName>
</protein>
<dbReference type="AlphaFoldDB" id="A0A7R8ZF58"/>
<reference evidence="1" key="1">
    <citation type="submission" date="2020-11" db="EMBL/GenBank/DDBJ databases">
        <authorList>
            <person name="Tran Van P."/>
        </authorList>
    </citation>
    <scope>NUCLEOTIDE SEQUENCE</scope>
</reference>
<organism evidence="1">
    <name type="scientific">Timema douglasi</name>
    <name type="common">Walking stick</name>
    <dbReference type="NCBI Taxonomy" id="61478"/>
    <lineage>
        <taxon>Eukaryota</taxon>
        <taxon>Metazoa</taxon>
        <taxon>Ecdysozoa</taxon>
        <taxon>Arthropoda</taxon>
        <taxon>Hexapoda</taxon>
        <taxon>Insecta</taxon>
        <taxon>Pterygota</taxon>
        <taxon>Neoptera</taxon>
        <taxon>Polyneoptera</taxon>
        <taxon>Phasmatodea</taxon>
        <taxon>Timematodea</taxon>
        <taxon>Timematoidea</taxon>
        <taxon>Timematidae</taxon>
        <taxon>Timema</taxon>
    </lineage>
</organism>
<gene>
    <name evidence="1" type="ORF">TDIB3V08_LOCUS9314</name>
</gene>
<evidence type="ECO:0000313" key="1">
    <source>
        <dbReference type="EMBL" id="CAD7203138.1"/>
    </source>
</evidence>
<name>A0A7R8ZF58_TIMDO</name>
<dbReference type="EMBL" id="OA570238">
    <property type="protein sequence ID" value="CAD7203138.1"/>
    <property type="molecule type" value="Genomic_DNA"/>
</dbReference>
<accession>A0A7R8ZF58</accession>
<sequence length="453" mass="51688">MRITSSQRQRTVQWVFYVWDLPIMVGQNTVNSPDSFIERLLTTDLEPTLISRERDRTGFHYDQPSAMCALFEEPLIDNTSVGTWKLLLEGSMAETNLEHKPKKIRIDKDMTGVAMGQTQQPAVQDGYVLGWLNGVSSLLLSRALASSYLSQESRKKADTTHGSSDDVATSRLGTLAVLELRIDILQKVNAEISWPAHDNSFNFKKSRDSGSLSSPVSTESLAYKDILPSGDSAGVESVDWDISSLLRHMYHLFTDSPARRALFTQLTGCASFPLKFLKEAKLHKTKPVETLKRAACDPFLKCKLAFCKTIVDECQPFLQWFQTSKSMTPYLFEAVEKLLRYLMNRCVKPDLMKCTGPKRCKLQHVWEVIKICLVLSRHMEMQLLKVVSVNKSLLVENMHEKTVTAQRHIPQEAGGIKNIHISKKMLDYVRGARKRYHEYLEMKKTRRRQKRGN</sequence>